<evidence type="ECO:0000313" key="2">
    <source>
        <dbReference type="Proteomes" id="UP001230649"/>
    </source>
</evidence>
<dbReference type="Proteomes" id="UP001230649">
    <property type="component" value="Unassembled WGS sequence"/>
</dbReference>
<dbReference type="EMBL" id="JASBWS010000039">
    <property type="protein sequence ID" value="KAJ9106960.1"/>
    <property type="molecule type" value="Genomic_DNA"/>
</dbReference>
<reference evidence="1" key="1">
    <citation type="submission" date="2023-04" db="EMBL/GenBank/DDBJ databases">
        <title>Draft Genome sequencing of Naganishia species isolated from polar environments using Oxford Nanopore Technology.</title>
        <authorList>
            <person name="Leo P."/>
            <person name="Venkateswaran K."/>
        </authorList>
    </citation>
    <scope>NUCLEOTIDE SEQUENCE</scope>
    <source>
        <strain evidence="1">MNA-CCFEE 5262</strain>
    </source>
</reference>
<name>A0ACC2W5D0_9TREE</name>
<gene>
    <name evidence="1" type="ORF">QFC20_003860</name>
</gene>
<organism evidence="1 2">
    <name type="scientific">Naganishia adeliensis</name>
    <dbReference type="NCBI Taxonomy" id="92952"/>
    <lineage>
        <taxon>Eukaryota</taxon>
        <taxon>Fungi</taxon>
        <taxon>Dikarya</taxon>
        <taxon>Basidiomycota</taxon>
        <taxon>Agaricomycotina</taxon>
        <taxon>Tremellomycetes</taxon>
        <taxon>Filobasidiales</taxon>
        <taxon>Filobasidiaceae</taxon>
        <taxon>Naganishia</taxon>
    </lineage>
</organism>
<comment type="caution">
    <text evidence="1">The sequence shown here is derived from an EMBL/GenBank/DDBJ whole genome shotgun (WGS) entry which is preliminary data.</text>
</comment>
<protein>
    <submittedName>
        <fullName evidence="1">Uncharacterized protein</fullName>
    </submittedName>
</protein>
<keyword evidence="2" id="KW-1185">Reference proteome</keyword>
<sequence>MSKPILQARYIPVGKRGWSLTKKHATAISQQILQSKAFGAAHSRLSGSNIDAQDLLLGMGVVLAGFLVIDPFGVNKVGLRLVLWIAPGITTVKCLYDSYKVALEKEKTVSLSTLGDMRTVKWVDYWISSTGASCIGLVLGYLDSTPDDSLMYTLTSNSTAMLLFQSSLLLWWIIGNQPSTADPDGSAVMTKEQSLTAGRAKSTDVRVLVNGVSRAVTIDSKNGVKDAKSVLPVTTSTNAEASRLDSAPSTMASAEPVTHIQKITTSQRKKRDETNTDTPESQYVKPPIKLEQRRALSSGSKETLSDDESAYSQPSGYETDLSKSLASSSVDGIPGGASPSISSPCTMPSAEVVKELSARGVGKSEVGTTLGRRSPSTSSSRSASSTEQVKRPPVLRINKAKTAIPAGSRSLLISSSRTASSSDEGEQPSIADIRLSKMKPAHSVAKGSSISSHDNALTEVIPRPRPIVSVEQRKQDPKPPPRTSRILAQLDDILLAELEEMGRSPADVTSNPSSLGLESPISLATPRIRRLGQTEQKIRQENLAVEGLHQKKSAKNERKGKASSKAKDMKDHEGLDLQLDALIDTRMSDLFSVSVASVEELKARGKPLPAHRK</sequence>
<proteinExistence type="predicted"/>
<evidence type="ECO:0000313" key="1">
    <source>
        <dbReference type="EMBL" id="KAJ9106960.1"/>
    </source>
</evidence>
<accession>A0ACC2W5D0</accession>